<organism evidence="12 13">
    <name type="scientific">Neobacillus citreus</name>
    <dbReference type="NCBI Taxonomy" id="2833578"/>
    <lineage>
        <taxon>Bacteria</taxon>
        <taxon>Bacillati</taxon>
        <taxon>Bacillota</taxon>
        <taxon>Bacilli</taxon>
        <taxon>Bacillales</taxon>
        <taxon>Bacillaceae</taxon>
        <taxon>Neobacillus</taxon>
    </lineage>
</organism>
<keyword evidence="6" id="KW-0413">Isomerase</keyword>
<evidence type="ECO:0000256" key="7">
    <source>
        <dbReference type="ARBA" id="ARBA00034617"/>
    </source>
</evidence>
<dbReference type="InterPro" id="IPR014017">
    <property type="entry name" value="DNA_helicase_UvrD-like_C"/>
</dbReference>
<comment type="catalytic activity">
    <reaction evidence="9">
        <text>ATP + H2O = ADP + phosphate + H(+)</text>
        <dbReference type="Rhea" id="RHEA:13065"/>
        <dbReference type="ChEBI" id="CHEBI:15377"/>
        <dbReference type="ChEBI" id="CHEBI:15378"/>
        <dbReference type="ChEBI" id="CHEBI:30616"/>
        <dbReference type="ChEBI" id="CHEBI:43474"/>
        <dbReference type="ChEBI" id="CHEBI:456216"/>
        <dbReference type="EC" id="5.6.2.4"/>
    </reaction>
</comment>
<accession>A0A9J6MUN3</accession>
<comment type="caution">
    <text evidence="12">The sequence shown here is derived from an EMBL/GenBank/DDBJ whole genome shotgun (WGS) entry which is preliminary data.</text>
</comment>
<dbReference type="InterPro" id="IPR013986">
    <property type="entry name" value="DExx_box_DNA_helicase_dom_sf"/>
</dbReference>
<dbReference type="PANTHER" id="PTHR11070">
    <property type="entry name" value="UVRD / RECB / PCRA DNA HELICASE FAMILY MEMBER"/>
    <property type="match status" value="1"/>
</dbReference>
<dbReference type="InterPro" id="IPR014016">
    <property type="entry name" value="UvrD-like_ATP-bd"/>
</dbReference>
<evidence type="ECO:0000256" key="4">
    <source>
        <dbReference type="ARBA" id="ARBA00022806"/>
    </source>
</evidence>
<evidence type="ECO:0000256" key="10">
    <source>
        <dbReference type="PROSITE-ProRule" id="PRU00560"/>
    </source>
</evidence>
<dbReference type="EC" id="5.6.2.4" evidence="8"/>
<dbReference type="GO" id="GO:0016787">
    <property type="term" value="F:hydrolase activity"/>
    <property type="evidence" value="ECO:0007669"/>
    <property type="project" value="UniProtKB-UniRule"/>
</dbReference>
<gene>
    <name evidence="12" type="ORF">KHB02_006155</name>
</gene>
<dbReference type="PROSITE" id="PS51198">
    <property type="entry name" value="UVRD_HELICASE_ATP_BIND"/>
    <property type="match status" value="1"/>
</dbReference>
<dbReference type="InterPro" id="IPR000212">
    <property type="entry name" value="DNA_helicase_UvrD/REP"/>
</dbReference>
<dbReference type="Proteomes" id="UP000677265">
    <property type="component" value="Unassembled WGS sequence"/>
</dbReference>
<evidence type="ECO:0000256" key="3">
    <source>
        <dbReference type="ARBA" id="ARBA00022801"/>
    </source>
</evidence>
<comment type="similarity">
    <text evidence="1">Belongs to the helicase family. UvrD subfamily.</text>
</comment>
<feature type="binding site" evidence="10">
    <location>
        <begin position="25"/>
        <end position="32"/>
    </location>
    <ligand>
        <name>ATP</name>
        <dbReference type="ChEBI" id="CHEBI:30616"/>
    </ligand>
</feature>
<dbReference type="GO" id="GO:0043138">
    <property type="term" value="F:3'-5' DNA helicase activity"/>
    <property type="evidence" value="ECO:0007669"/>
    <property type="project" value="UniProtKB-EC"/>
</dbReference>
<dbReference type="InterPro" id="IPR027417">
    <property type="entry name" value="P-loop_NTPase"/>
</dbReference>
<evidence type="ECO:0000256" key="8">
    <source>
        <dbReference type="ARBA" id="ARBA00034808"/>
    </source>
</evidence>
<evidence type="ECO:0000256" key="5">
    <source>
        <dbReference type="ARBA" id="ARBA00022840"/>
    </source>
</evidence>
<evidence type="ECO:0000256" key="6">
    <source>
        <dbReference type="ARBA" id="ARBA00023235"/>
    </source>
</evidence>
<dbReference type="Gene3D" id="1.10.10.160">
    <property type="match status" value="1"/>
</dbReference>
<feature type="domain" description="UvrD-like helicase ATP-binding" evidence="11">
    <location>
        <begin position="4"/>
        <end position="294"/>
    </location>
</feature>
<dbReference type="RefSeq" id="WP_241113748.1">
    <property type="nucleotide sequence ID" value="NZ_JAGYPE020000007.1"/>
</dbReference>
<dbReference type="SUPFAM" id="SSF52540">
    <property type="entry name" value="P-loop containing nucleoside triphosphate hydrolases"/>
    <property type="match status" value="1"/>
</dbReference>
<protein>
    <recommendedName>
        <fullName evidence="8">DNA 3'-5' helicase</fullName>
        <ecNumber evidence="8">5.6.2.4</ecNumber>
    </recommendedName>
</protein>
<keyword evidence="2 10" id="KW-0547">Nucleotide-binding</keyword>
<keyword evidence="5 10" id="KW-0067">ATP-binding</keyword>
<dbReference type="EMBL" id="JAGYPE020000007">
    <property type="protein sequence ID" value="MCH6265107.1"/>
    <property type="molecule type" value="Genomic_DNA"/>
</dbReference>
<dbReference type="PANTHER" id="PTHR11070:SF3">
    <property type="entry name" value="DNA 3'-5' HELICASE"/>
    <property type="match status" value="1"/>
</dbReference>
<dbReference type="GO" id="GO:0005524">
    <property type="term" value="F:ATP binding"/>
    <property type="evidence" value="ECO:0007669"/>
    <property type="project" value="UniProtKB-UniRule"/>
</dbReference>
<reference evidence="12 13" key="1">
    <citation type="submission" date="2022-03" db="EMBL/GenBank/DDBJ databases">
        <title>Novel Bacillus species.</title>
        <authorList>
            <person name="Liu G."/>
        </authorList>
    </citation>
    <scope>NUCLEOTIDE SEQUENCE [LARGE SCALE GENOMIC DNA]</scope>
    <source>
        <strain evidence="12 13">FJAT-50051</strain>
    </source>
</reference>
<evidence type="ECO:0000313" key="13">
    <source>
        <dbReference type="Proteomes" id="UP000677265"/>
    </source>
</evidence>
<comment type="catalytic activity">
    <reaction evidence="7">
        <text>Couples ATP hydrolysis with the unwinding of duplex DNA by translocating in the 3'-5' direction.</text>
        <dbReference type="EC" id="5.6.2.4"/>
    </reaction>
</comment>
<keyword evidence="13" id="KW-1185">Reference proteome</keyword>
<sequence>MMDNQIVISSDDRFADIDSHFRVTAGPGAGKTFWLVEHIKNVLQNTTKLLYTSKISCITYTTIGAEEILNRLGDNLDKVDVSTIHSFLYANIVKPYVHLLKDSSGNMIVNVEDMEGHFENIATQGKIYTWQKQVNNARFISDKKKIKKCLENLDWILEDGDFTLKPRKDYLRKIGKYSIKIEDFPIYKQLYWAEGIIHHEDVLYFSYKILKEHPLILEHISAKYPYMFLDEFQDTNPIQAEIIKWLAKAGTVVGVIGDPAQSIYSFQGASRTDFVNFYLPNQKDYKIENNRRCGKKIVDLLNHVRKNDELIQRSVRNESDYYVHYIECSDDLSQTLSNFHKLRSELGLKNNYCVLTRNNESVKKLKNTELTDIWITLNEADQNRERLLKGLLTAYKLVVDGRNELAVKEVIRSLRTDKNRLIKPPFQDNQYIDDISKRSIAVDLLEFLLNEINQSLNFTLFVFYESLLNFLQSKGYRLKKVANGKFKTTSERSTIQELLDNLILPEEKSTEIRTIHKAKGTEFESVLIYLNDIKEIENLLTPEIDSEVNDDTRILYVAMSRAEDLLCIACPPLEKSYKEKFTNLNIIERQLVTIRV</sequence>
<evidence type="ECO:0000259" key="11">
    <source>
        <dbReference type="PROSITE" id="PS51198"/>
    </source>
</evidence>
<dbReference type="AlphaFoldDB" id="A0A9J6MUN3"/>
<dbReference type="GO" id="GO:0000725">
    <property type="term" value="P:recombinational repair"/>
    <property type="evidence" value="ECO:0007669"/>
    <property type="project" value="TreeGrafter"/>
</dbReference>
<dbReference type="GO" id="GO:0003677">
    <property type="term" value="F:DNA binding"/>
    <property type="evidence" value="ECO:0007669"/>
    <property type="project" value="InterPro"/>
</dbReference>
<dbReference type="Gene3D" id="3.40.50.300">
    <property type="entry name" value="P-loop containing nucleotide triphosphate hydrolases"/>
    <property type="match status" value="2"/>
</dbReference>
<evidence type="ECO:0000256" key="2">
    <source>
        <dbReference type="ARBA" id="ARBA00022741"/>
    </source>
</evidence>
<evidence type="ECO:0000256" key="1">
    <source>
        <dbReference type="ARBA" id="ARBA00009922"/>
    </source>
</evidence>
<dbReference type="GO" id="GO:0005829">
    <property type="term" value="C:cytosol"/>
    <property type="evidence" value="ECO:0007669"/>
    <property type="project" value="TreeGrafter"/>
</dbReference>
<evidence type="ECO:0000256" key="9">
    <source>
        <dbReference type="ARBA" id="ARBA00048988"/>
    </source>
</evidence>
<name>A0A9J6MUN3_9BACI</name>
<dbReference type="Pfam" id="PF13361">
    <property type="entry name" value="UvrD_C"/>
    <property type="match status" value="1"/>
</dbReference>
<dbReference type="Pfam" id="PF00580">
    <property type="entry name" value="UvrD-helicase"/>
    <property type="match status" value="1"/>
</dbReference>
<proteinExistence type="inferred from homology"/>
<keyword evidence="4 10" id="KW-0347">Helicase</keyword>
<evidence type="ECO:0000313" key="12">
    <source>
        <dbReference type="EMBL" id="MCH6265107.1"/>
    </source>
</evidence>
<keyword evidence="3 10" id="KW-0378">Hydrolase</keyword>